<accession>A0A0F9MBP9</accession>
<feature type="non-terminal residue" evidence="1">
    <location>
        <position position="27"/>
    </location>
</feature>
<dbReference type="EMBL" id="LAZR01009195">
    <property type="protein sequence ID" value="KKM74090.1"/>
    <property type="molecule type" value="Genomic_DNA"/>
</dbReference>
<reference evidence="1" key="1">
    <citation type="journal article" date="2015" name="Nature">
        <title>Complex archaea that bridge the gap between prokaryotes and eukaryotes.</title>
        <authorList>
            <person name="Spang A."/>
            <person name="Saw J.H."/>
            <person name="Jorgensen S.L."/>
            <person name="Zaremba-Niedzwiedzka K."/>
            <person name="Martijn J."/>
            <person name="Lind A.E."/>
            <person name="van Eijk R."/>
            <person name="Schleper C."/>
            <person name="Guy L."/>
            <person name="Ettema T.J."/>
        </authorList>
    </citation>
    <scope>NUCLEOTIDE SEQUENCE</scope>
</reference>
<dbReference type="AlphaFoldDB" id="A0A0F9MBP9"/>
<evidence type="ECO:0000313" key="1">
    <source>
        <dbReference type="EMBL" id="KKM74090.1"/>
    </source>
</evidence>
<name>A0A0F9MBP9_9ZZZZ</name>
<proteinExistence type="predicted"/>
<comment type="caution">
    <text evidence="1">The sequence shown here is derived from an EMBL/GenBank/DDBJ whole genome shotgun (WGS) entry which is preliminary data.</text>
</comment>
<sequence length="27" mass="3237">MSKEEEIKKFLEDLNKSDEGKKLLREV</sequence>
<gene>
    <name evidence="1" type="ORF">LCGC14_1403800</name>
</gene>
<organism evidence="1">
    <name type="scientific">marine sediment metagenome</name>
    <dbReference type="NCBI Taxonomy" id="412755"/>
    <lineage>
        <taxon>unclassified sequences</taxon>
        <taxon>metagenomes</taxon>
        <taxon>ecological metagenomes</taxon>
    </lineage>
</organism>
<protein>
    <submittedName>
        <fullName evidence="1">Uncharacterized protein</fullName>
    </submittedName>
</protein>